<evidence type="ECO:0000313" key="4">
    <source>
        <dbReference type="Proteomes" id="UP000003254"/>
    </source>
</evidence>
<keyword evidence="4" id="KW-1185">Reference proteome</keyword>
<name>B5CRH1_9FIRM</name>
<dbReference type="GeneID" id="77333326"/>
<reference evidence="3 4" key="1">
    <citation type="submission" date="2008-08" db="EMBL/GenBank/DDBJ databases">
        <title>Draft genome sequence of Ruminococcus lactaris ATCC 29176.</title>
        <authorList>
            <person name="Sudarsanam P."/>
            <person name="Ley R."/>
            <person name="Guruge J."/>
            <person name="Turnbaugh P.J."/>
            <person name="Mahowald M."/>
            <person name="Liep D."/>
            <person name="Gordon J."/>
        </authorList>
    </citation>
    <scope>NUCLEOTIDE SEQUENCE [LARGE SCALE GENOMIC DNA]</scope>
    <source>
        <strain evidence="3 4">ATCC 29176</strain>
    </source>
</reference>
<evidence type="ECO:0000313" key="3">
    <source>
        <dbReference type="EMBL" id="EDY32193.1"/>
    </source>
</evidence>
<protein>
    <recommendedName>
        <fullName evidence="2">Thioester domain-containing protein</fullName>
    </recommendedName>
</protein>
<feature type="signal peptide" evidence="1">
    <location>
        <begin position="1"/>
        <end position="26"/>
    </location>
</feature>
<keyword evidence="1" id="KW-0732">Signal</keyword>
<evidence type="ECO:0000259" key="2">
    <source>
        <dbReference type="Pfam" id="PF20610"/>
    </source>
</evidence>
<feature type="chain" id="PRO_5002830539" description="Thioester domain-containing protein" evidence="1">
    <location>
        <begin position="27"/>
        <end position="419"/>
    </location>
</feature>
<accession>B5CRH1</accession>
<evidence type="ECO:0000256" key="1">
    <source>
        <dbReference type="SAM" id="SignalP"/>
    </source>
</evidence>
<dbReference type="EMBL" id="ABOU02000047">
    <property type="protein sequence ID" value="EDY32193.1"/>
    <property type="molecule type" value="Genomic_DNA"/>
</dbReference>
<gene>
    <name evidence="3" type="ORF">RUMLAC_02072</name>
</gene>
<dbReference type="AlphaFoldDB" id="B5CRH1"/>
<dbReference type="eggNOG" id="COG4932">
    <property type="taxonomic scope" value="Bacteria"/>
</dbReference>
<dbReference type="Pfam" id="PF20610">
    <property type="entry name" value="TED_2"/>
    <property type="match status" value="1"/>
</dbReference>
<organism evidence="3 4">
    <name type="scientific">[Ruminococcus] lactaris ATCC 29176</name>
    <dbReference type="NCBI Taxonomy" id="471875"/>
    <lineage>
        <taxon>Bacteria</taxon>
        <taxon>Bacillati</taxon>
        <taxon>Bacillota</taxon>
        <taxon>Clostridia</taxon>
        <taxon>Lachnospirales</taxon>
        <taxon>Lachnospiraceae</taxon>
        <taxon>Mediterraneibacter</taxon>
    </lineage>
</organism>
<dbReference type="RefSeq" id="WP_005612168.1">
    <property type="nucleotide sequence ID" value="NZ_CP102292.1"/>
</dbReference>
<sequence>MKVGKRLTAFFLAAILILTSNVTGFAEETTADQQPEEAKSTYLLTVDAEDSTVTVKGDHVEQKTASTYQIEVRSEVVASVVPADGKEIKEVRVNEEQMDLADGTVTFSMPEKDSLLQVILKEKEQAAEETEEPKQEVTQTEEWELPDEKEYQQRLQLAKALGMEDWLDEEGWLDDGYFAGKSDLELTESGVVPLIRNSITNPKMSRAVTLYNKITYNNISSAEFAVDGKLAFCLEYAKTTPPAGTATGTPTEITNSGVKAAMYYGYTGPAAAQYNFSSTSQAVLVTATLSSYYYSGQSPFSSATSGNAQSTGFTAFYNFVEAHKASVPSSFKAYAVSTGSNTQHLGYWTYAPTGTMYLTKTSANTAMTDNNSCYSLGNAVYGVYSNSACTTKVGTLTTGTNGVSNPISVNEGTYYRSAI</sequence>
<feature type="domain" description="Thioester" evidence="2">
    <location>
        <begin position="213"/>
        <end position="320"/>
    </location>
</feature>
<comment type="caution">
    <text evidence="3">The sequence shown here is derived from an EMBL/GenBank/DDBJ whole genome shotgun (WGS) entry which is preliminary data.</text>
</comment>
<dbReference type="Proteomes" id="UP000003254">
    <property type="component" value="Unassembled WGS sequence"/>
</dbReference>
<dbReference type="InterPro" id="IPR046751">
    <property type="entry name" value="TED_2"/>
</dbReference>
<reference evidence="3 4" key="2">
    <citation type="submission" date="2008-08" db="EMBL/GenBank/DDBJ databases">
        <authorList>
            <person name="Fulton L."/>
            <person name="Clifton S."/>
            <person name="Fulton B."/>
            <person name="Xu J."/>
            <person name="Minx P."/>
            <person name="Pepin K.H."/>
            <person name="Johnson M."/>
            <person name="Bhonagiri V."/>
            <person name="Nash W.E."/>
            <person name="Mardis E.R."/>
            <person name="Wilson R.K."/>
        </authorList>
    </citation>
    <scope>NUCLEOTIDE SEQUENCE [LARGE SCALE GENOMIC DNA]</scope>
    <source>
        <strain evidence="3 4">ATCC 29176</strain>
    </source>
</reference>
<dbReference type="HOGENOM" id="CLU_655345_0_0_9"/>
<proteinExistence type="predicted"/>